<sequence length="180" mass="19488">MMKKITYVSAMALALALGSVSVSANAAAGDSSASLSYAQSHFNHSHGDDAKGAQLQYRYEFDDNWGLMSGITYTGSSFSDSARHGAGDGHGNHHYFSVKAGPTYRINDWVSVYGDIGYGYARSKYNTAHKHSTSDDSLFIYGAGLQFNPYQDWVIDAGYEYGAAGDIQVGTWNVGVGYRF</sequence>
<dbReference type="RefSeq" id="WP_138097545.1">
    <property type="nucleotide sequence ID" value="NZ_CP040428.1"/>
</dbReference>
<dbReference type="PANTHER" id="PTHR35892">
    <property type="entry name" value="OUTER MEMBRANE PROTEIN PAGN-RELATED"/>
    <property type="match status" value="1"/>
</dbReference>
<keyword evidence="2" id="KW-1134">Transmembrane beta strand</keyword>
<dbReference type="AlphaFoldDB" id="A0A4P8YKX1"/>
<dbReference type="GO" id="GO:0044384">
    <property type="term" value="C:host outer membrane"/>
    <property type="evidence" value="ECO:0007669"/>
    <property type="project" value="InterPro"/>
</dbReference>
<dbReference type="PROSITE" id="PS00695">
    <property type="entry name" value="ENT_VIR_OMP_2"/>
    <property type="match status" value="1"/>
</dbReference>
<protein>
    <submittedName>
        <fullName evidence="8">Attachment protein</fullName>
    </submittedName>
</protein>
<feature type="signal peptide" evidence="6">
    <location>
        <begin position="1"/>
        <end position="26"/>
    </location>
</feature>
<comment type="subcellular location">
    <subcellularLocation>
        <location evidence="1">Cell outer membrane</location>
        <topology evidence="1">Multi-pass membrane protein</topology>
    </subcellularLocation>
</comment>
<keyword evidence="3" id="KW-0812">Transmembrane</keyword>
<dbReference type="GO" id="GO:0009279">
    <property type="term" value="C:cell outer membrane"/>
    <property type="evidence" value="ECO:0007669"/>
    <property type="project" value="UniProtKB-SubCell"/>
</dbReference>
<dbReference type="InterPro" id="IPR011250">
    <property type="entry name" value="OMP/PagP_B-barrel"/>
</dbReference>
<dbReference type="OrthoDB" id="5873117at2"/>
<evidence type="ECO:0000256" key="2">
    <source>
        <dbReference type="ARBA" id="ARBA00022452"/>
    </source>
</evidence>
<dbReference type="SUPFAM" id="SSF56925">
    <property type="entry name" value="OMPA-like"/>
    <property type="match status" value="1"/>
</dbReference>
<evidence type="ECO:0000256" key="5">
    <source>
        <dbReference type="ARBA" id="ARBA00023136"/>
    </source>
</evidence>
<proteinExistence type="predicted"/>
<evidence type="ECO:0000313" key="8">
    <source>
        <dbReference type="EMBL" id="QCT21389.1"/>
    </source>
</evidence>
<dbReference type="Gene3D" id="2.40.160.20">
    <property type="match status" value="1"/>
</dbReference>
<keyword evidence="9" id="KW-1185">Reference proteome</keyword>
<dbReference type="InterPro" id="IPR000758">
    <property type="entry name" value="Enterovir_OMP"/>
</dbReference>
<gene>
    <name evidence="8" type="ORF">FEM41_17920</name>
</gene>
<evidence type="ECO:0000256" key="3">
    <source>
        <dbReference type="ARBA" id="ARBA00022692"/>
    </source>
</evidence>
<dbReference type="EMBL" id="CP040428">
    <property type="protein sequence ID" value="QCT21389.1"/>
    <property type="molecule type" value="Genomic_DNA"/>
</dbReference>
<accession>A0A4P8YKX1</accession>
<dbReference type="InterPro" id="IPR027385">
    <property type="entry name" value="Beta-barrel_OMP"/>
</dbReference>
<dbReference type="PRINTS" id="PR00316">
    <property type="entry name" value="ENTEROVIROMP"/>
</dbReference>
<dbReference type="KEGG" id="izh:FEM41_17920"/>
<organism evidence="8 9">
    <name type="scientific">Jejubacter calystegiae</name>
    <dbReference type="NCBI Taxonomy" id="2579935"/>
    <lineage>
        <taxon>Bacteria</taxon>
        <taxon>Pseudomonadati</taxon>
        <taxon>Pseudomonadota</taxon>
        <taxon>Gammaproteobacteria</taxon>
        <taxon>Enterobacterales</taxon>
        <taxon>Enterobacteriaceae</taxon>
        <taxon>Jejubacter</taxon>
    </lineage>
</organism>
<evidence type="ECO:0000256" key="1">
    <source>
        <dbReference type="ARBA" id="ARBA00004571"/>
    </source>
</evidence>
<keyword evidence="5" id="KW-0472">Membrane</keyword>
<name>A0A4P8YKX1_9ENTR</name>
<evidence type="ECO:0000259" key="7">
    <source>
        <dbReference type="Pfam" id="PF13505"/>
    </source>
</evidence>
<keyword evidence="4 6" id="KW-0732">Signal</keyword>
<dbReference type="Pfam" id="PF13505">
    <property type="entry name" value="OMP_b-brl"/>
    <property type="match status" value="1"/>
</dbReference>
<evidence type="ECO:0000313" key="9">
    <source>
        <dbReference type="Proteomes" id="UP000302163"/>
    </source>
</evidence>
<feature type="domain" description="Outer membrane protein beta-barrel" evidence="7">
    <location>
        <begin position="12"/>
        <end position="180"/>
    </location>
</feature>
<dbReference type="PANTHER" id="PTHR35892:SF2">
    <property type="entry name" value="OUTER MEMBRANE PROTEIN PAGN"/>
    <property type="match status" value="1"/>
</dbReference>
<evidence type="ECO:0000256" key="4">
    <source>
        <dbReference type="ARBA" id="ARBA00022729"/>
    </source>
</evidence>
<evidence type="ECO:0000256" key="6">
    <source>
        <dbReference type="SAM" id="SignalP"/>
    </source>
</evidence>
<dbReference type="InterPro" id="IPR051723">
    <property type="entry name" value="Bact_OM_Invasion-Related"/>
</dbReference>
<feature type="chain" id="PRO_5020718181" evidence="6">
    <location>
        <begin position="27"/>
        <end position="180"/>
    </location>
</feature>
<reference evidence="8 9" key="1">
    <citation type="submission" date="2019-05" db="EMBL/GenBank/DDBJ databases">
        <title>Complete genome sequence of Izhakiella calystegiae KSNA2, an endophyte isolated from beach morning glory (Calystegia soldanella).</title>
        <authorList>
            <person name="Jiang L."/>
            <person name="Jeong J.C."/>
            <person name="Kim C.Y."/>
            <person name="Kim D.H."/>
            <person name="Kim S.W."/>
            <person name="Lee j."/>
        </authorList>
    </citation>
    <scope>NUCLEOTIDE SEQUENCE [LARGE SCALE GENOMIC DNA]</scope>
    <source>
        <strain evidence="8 9">KSNA2</strain>
    </source>
</reference>
<dbReference type="Proteomes" id="UP000302163">
    <property type="component" value="Chromosome"/>
</dbReference>